<dbReference type="PANTHER" id="PTHR43434:SF24">
    <property type="entry name" value="HYDROLASE-RELATED"/>
    <property type="match status" value="1"/>
</dbReference>
<dbReference type="SFLD" id="SFLDG01129">
    <property type="entry name" value="C1.5:_HAD__Beta-PGM__Phosphata"/>
    <property type="match status" value="1"/>
</dbReference>
<dbReference type="Gene3D" id="3.40.50.1000">
    <property type="entry name" value="HAD superfamily/HAD-like"/>
    <property type="match status" value="1"/>
</dbReference>
<dbReference type="SFLD" id="SFLDS00003">
    <property type="entry name" value="Haloacid_Dehalogenase"/>
    <property type="match status" value="1"/>
</dbReference>
<name>A0A1X7A638_9RHOB</name>
<dbReference type="SUPFAM" id="SSF56784">
    <property type="entry name" value="HAD-like"/>
    <property type="match status" value="1"/>
</dbReference>
<dbReference type="InterPro" id="IPR036412">
    <property type="entry name" value="HAD-like_sf"/>
</dbReference>
<dbReference type="PANTHER" id="PTHR43434">
    <property type="entry name" value="PHOSPHOGLYCOLATE PHOSPHATASE"/>
    <property type="match status" value="1"/>
</dbReference>
<dbReference type="GO" id="GO:0006281">
    <property type="term" value="P:DNA repair"/>
    <property type="evidence" value="ECO:0007669"/>
    <property type="project" value="TreeGrafter"/>
</dbReference>
<dbReference type="InterPro" id="IPR023198">
    <property type="entry name" value="PGP-like_dom2"/>
</dbReference>
<dbReference type="Pfam" id="PF13419">
    <property type="entry name" value="HAD_2"/>
    <property type="match status" value="1"/>
</dbReference>
<dbReference type="NCBIfam" id="TIGR01549">
    <property type="entry name" value="HAD-SF-IA-v1"/>
    <property type="match status" value="1"/>
</dbReference>
<proteinExistence type="predicted"/>
<dbReference type="AlphaFoldDB" id="A0A1X7A638"/>
<evidence type="ECO:0000313" key="2">
    <source>
        <dbReference type="Proteomes" id="UP000193061"/>
    </source>
</evidence>
<dbReference type="EC" id="3.6.1.1" evidence="1"/>
<dbReference type="GO" id="GO:0004427">
    <property type="term" value="F:inorganic diphosphate phosphatase activity"/>
    <property type="evidence" value="ECO:0007669"/>
    <property type="project" value="UniProtKB-EC"/>
</dbReference>
<organism evidence="1 2">
    <name type="scientific">Roseovarius albus</name>
    <dbReference type="NCBI Taxonomy" id="1247867"/>
    <lineage>
        <taxon>Bacteria</taxon>
        <taxon>Pseudomonadati</taxon>
        <taxon>Pseudomonadota</taxon>
        <taxon>Alphaproteobacteria</taxon>
        <taxon>Rhodobacterales</taxon>
        <taxon>Roseobacteraceae</taxon>
        <taxon>Roseovarius</taxon>
    </lineage>
</organism>
<accession>A0A1X7A638</accession>
<dbReference type="EMBL" id="FWFX01000017">
    <property type="protein sequence ID" value="SLN71079.1"/>
    <property type="molecule type" value="Genomic_DNA"/>
</dbReference>
<dbReference type="RefSeq" id="WP_085807558.1">
    <property type="nucleotide sequence ID" value="NZ_FWFX01000017.1"/>
</dbReference>
<gene>
    <name evidence="1" type="primary">ppaX</name>
    <name evidence="1" type="ORF">ROA7450_03904</name>
</gene>
<dbReference type="SFLD" id="SFLDG01135">
    <property type="entry name" value="C1.5.6:_HAD__Beta-PGM__Phospha"/>
    <property type="match status" value="1"/>
</dbReference>
<sequence length="229" mass="24743">MNAPLRLAVFDMDGTLMDSQDFIVEAMTRAFVDMGLDVPARSEILSIVGLSLFEAISRLKPNLPEDRVSAASQKYKDMFIKLRAERGGEASAPLYPGARQALEDLHKRDEVLLGVATGKAMRGVDHAFKAHDLAGFFVTKQTADLHPSKPHPSMLLSCLSDTGAVKENAVMIGDTSFDIEMGRAAGFRTLGVTWGYHSESALRTAGADILISDFADVVAALDELWSVSA</sequence>
<protein>
    <submittedName>
        <fullName evidence="1">Pyrophosphatase PpaX</fullName>
        <ecNumber evidence="1">3.6.1.1</ecNumber>
    </submittedName>
</protein>
<dbReference type="GO" id="GO:0005829">
    <property type="term" value="C:cytosol"/>
    <property type="evidence" value="ECO:0007669"/>
    <property type="project" value="TreeGrafter"/>
</dbReference>
<keyword evidence="2" id="KW-1185">Reference proteome</keyword>
<dbReference type="GO" id="GO:0008967">
    <property type="term" value="F:phosphoglycolate phosphatase activity"/>
    <property type="evidence" value="ECO:0007669"/>
    <property type="project" value="TreeGrafter"/>
</dbReference>
<dbReference type="InterPro" id="IPR041492">
    <property type="entry name" value="HAD_2"/>
</dbReference>
<evidence type="ECO:0000313" key="1">
    <source>
        <dbReference type="EMBL" id="SLN71079.1"/>
    </source>
</evidence>
<dbReference type="OrthoDB" id="9793014at2"/>
<dbReference type="Proteomes" id="UP000193061">
    <property type="component" value="Unassembled WGS sequence"/>
</dbReference>
<reference evidence="1 2" key="1">
    <citation type="submission" date="2017-03" db="EMBL/GenBank/DDBJ databases">
        <authorList>
            <person name="Afonso C.L."/>
            <person name="Miller P.J."/>
            <person name="Scott M.A."/>
            <person name="Spackman E."/>
            <person name="Goraichik I."/>
            <person name="Dimitrov K.M."/>
            <person name="Suarez D.L."/>
            <person name="Swayne D.E."/>
        </authorList>
    </citation>
    <scope>NUCLEOTIDE SEQUENCE [LARGE SCALE GENOMIC DNA]</scope>
    <source>
        <strain evidence="1 2">CECT 7450</strain>
    </source>
</reference>
<dbReference type="InterPro" id="IPR023214">
    <property type="entry name" value="HAD_sf"/>
</dbReference>
<dbReference type="InterPro" id="IPR050155">
    <property type="entry name" value="HAD-like_hydrolase_sf"/>
</dbReference>
<keyword evidence="1" id="KW-0378">Hydrolase</keyword>
<dbReference type="Gene3D" id="1.10.150.240">
    <property type="entry name" value="Putative phosphatase, domain 2"/>
    <property type="match status" value="1"/>
</dbReference>
<dbReference type="InterPro" id="IPR006439">
    <property type="entry name" value="HAD-SF_hydro_IA"/>
</dbReference>